<gene>
    <name evidence="1" type="ORF">UFOPK1773_00093</name>
    <name evidence="2" type="ORF">UFOPK2589_00786</name>
</gene>
<dbReference type="AlphaFoldDB" id="A0A6J6PN00"/>
<dbReference type="EMBL" id="CAEZUA010000003">
    <property type="protein sequence ID" value="CAB4580258.1"/>
    <property type="molecule type" value="Genomic_DNA"/>
</dbReference>
<name>A0A6J6PN00_9ZZZZ</name>
<sequence>MSPEKATQSDLEAIEIQLGRTPRDVHAIAYRCPCGQPAVVETEPRLADGTPFPTFYYATCPRLTGAISTLESSGLMNTMNQRLLTDADLAGKYHAAHDDYIAARSALGIDVPELEDISAGGMPDRVKCLHSLVAHSLGAGQDVNPLGDEALAQLPTWWSSQPCSENTSETDK</sequence>
<evidence type="ECO:0000313" key="2">
    <source>
        <dbReference type="EMBL" id="CAB4700009.1"/>
    </source>
</evidence>
<protein>
    <submittedName>
        <fullName evidence="2">Unannotated protein</fullName>
    </submittedName>
</protein>
<dbReference type="EMBL" id="CAEZXT010000044">
    <property type="protein sequence ID" value="CAB4700009.1"/>
    <property type="molecule type" value="Genomic_DNA"/>
</dbReference>
<evidence type="ECO:0000313" key="1">
    <source>
        <dbReference type="EMBL" id="CAB4580258.1"/>
    </source>
</evidence>
<reference evidence="2" key="1">
    <citation type="submission" date="2020-05" db="EMBL/GenBank/DDBJ databases">
        <authorList>
            <person name="Chiriac C."/>
            <person name="Salcher M."/>
            <person name="Ghai R."/>
            <person name="Kavagutti S V."/>
        </authorList>
    </citation>
    <scope>NUCLEOTIDE SEQUENCE</scope>
</reference>
<proteinExistence type="predicted"/>
<dbReference type="PANTHER" id="PTHR37163:SF1">
    <property type="entry name" value="DUF501 DOMAIN-CONTAINING PROTEIN"/>
    <property type="match status" value="1"/>
</dbReference>
<organism evidence="2">
    <name type="scientific">freshwater metagenome</name>
    <dbReference type="NCBI Taxonomy" id="449393"/>
    <lineage>
        <taxon>unclassified sequences</taxon>
        <taxon>metagenomes</taxon>
        <taxon>ecological metagenomes</taxon>
    </lineage>
</organism>
<dbReference type="InterPro" id="IPR007511">
    <property type="entry name" value="DUF501"/>
</dbReference>
<accession>A0A6J6PN00</accession>
<dbReference type="Pfam" id="PF04417">
    <property type="entry name" value="DUF501"/>
    <property type="match status" value="1"/>
</dbReference>
<dbReference type="PANTHER" id="PTHR37163">
    <property type="entry name" value="CONSERVED PROTEIN"/>
    <property type="match status" value="1"/>
</dbReference>